<accession>A0A2P5E8X8</accession>
<organism evidence="6 7">
    <name type="scientific">Trema orientale</name>
    <name type="common">Charcoal tree</name>
    <name type="synonym">Celtis orientalis</name>
    <dbReference type="NCBI Taxonomy" id="63057"/>
    <lineage>
        <taxon>Eukaryota</taxon>
        <taxon>Viridiplantae</taxon>
        <taxon>Streptophyta</taxon>
        <taxon>Embryophyta</taxon>
        <taxon>Tracheophyta</taxon>
        <taxon>Spermatophyta</taxon>
        <taxon>Magnoliopsida</taxon>
        <taxon>eudicotyledons</taxon>
        <taxon>Gunneridae</taxon>
        <taxon>Pentapetalae</taxon>
        <taxon>rosids</taxon>
        <taxon>fabids</taxon>
        <taxon>Rosales</taxon>
        <taxon>Cannabaceae</taxon>
        <taxon>Trema</taxon>
    </lineage>
</organism>
<evidence type="ECO:0000313" key="7">
    <source>
        <dbReference type="Proteomes" id="UP000237000"/>
    </source>
</evidence>
<dbReference type="InterPro" id="IPR050794">
    <property type="entry name" value="CPA2_transporter"/>
</dbReference>
<evidence type="ECO:0000259" key="5">
    <source>
        <dbReference type="Pfam" id="PF23259"/>
    </source>
</evidence>
<dbReference type="GO" id="GO:0006813">
    <property type="term" value="P:potassium ion transport"/>
    <property type="evidence" value="ECO:0007669"/>
    <property type="project" value="UniProtKB-KW"/>
</dbReference>
<dbReference type="PANTHER" id="PTHR32468">
    <property type="entry name" value="CATION/H + ANTIPORTER"/>
    <property type="match status" value="1"/>
</dbReference>
<evidence type="ECO:0000256" key="1">
    <source>
        <dbReference type="ARBA" id="ARBA00022448"/>
    </source>
</evidence>
<gene>
    <name evidence="6" type="ORF">TorRG33x02_221920</name>
</gene>
<keyword evidence="2" id="KW-0633">Potassium transport</keyword>
<dbReference type="InterPro" id="IPR057290">
    <property type="entry name" value="CHX17_C"/>
</dbReference>
<keyword evidence="3" id="KW-0630">Potassium</keyword>
<evidence type="ECO:0000256" key="3">
    <source>
        <dbReference type="ARBA" id="ARBA00022958"/>
    </source>
</evidence>
<evidence type="ECO:0000256" key="4">
    <source>
        <dbReference type="ARBA" id="ARBA00023065"/>
    </source>
</evidence>
<evidence type="ECO:0000256" key="2">
    <source>
        <dbReference type="ARBA" id="ARBA00022538"/>
    </source>
</evidence>
<keyword evidence="4" id="KW-0406">Ion transport</keyword>
<dbReference type="Pfam" id="PF23259">
    <property type="entry name" value="CHX17_C"/>
    <property type="match status" value="1"/>
</dbReference>
<dbReference type="Proteomes" id="UP000237000">
    <property type="component" value="Unassembled WGS sequence"/>
</dbReference>
<sequence>MDATNPGFRMVNQNVLANAPCSVGILVDKGLNGSTRLAANQVTHHIAVIFFGGPDDREALSYAWRMSDHPETSLTILHFISGDDDPAEQSHGNPNNPRVLTVETDDSMETQLDEELINYFRMRTMNDESIVYNEKLVNNGEETVAAIRLMDNIHDLFIVERGQGMISTLTAGLSDWREYPELGAVGDLLASSDFAAMVSVLVVQQYISLA</sequence>
<dbReference type="GO" id="GO:0012505">
    <property type="term" value="C:endomembrane system"/>
    <property type="evidence" value="ECO:0007669"/>
    <property type="project" value="TreeGrafter"/>
</dbReference>
<dbReference type="EMBL" id="JXTC01000204">
    <property type="protein sequence ID" value="PON81974.1"/>
    <property type="molecule type" value="Genomic_DNA"/>
</dbReference>
<dbReference type="OrthoDB" id="1938353at2759"/>
<keyword evidence="1" id="KW-0813">Transport</keyword>
<keyword evidence="7" id="KW-1185">Reference proteome</keyword>
<dbReference type="PANTHER" id="PTHR32468:SF26">
    <property type="entry name" value="CATION_H(+) ANTIPORTER 15"/>
    <property type="match status" value="1"/>
</dbReference>
<dbReference type="AlphaFoldDB" id="A0A2P5E8X8"/>
<dbReference type="GO" id="GO:0006885">
    <property type="term" value="P:regulation of pH"/>
    <property type="evidence" value="ECO:0007669"/>
    <property type="project" value="TreeGrafter"/>
</dbReference>
<name>A0A2P5E8X8_TREOI</name>
<dbReference type="InParanoid" id="A0A2P5E8X8"/>
<feature type="domain" description="Cation/H(+) antiporter C-terminal" evidence="5">
    <location>
        <begin position="46"/>
        <end position="207"/>
    </location>
</feature>
<reference evidence="7" key="1">
    <citation type="submission" date="2016-06" db="EMBL/GenBank/DDBJ databases">
        <title>Parallel loss of symbiosis genes in relatives of nitrogen-fixing non-legume Parasponia.</title>
        <authorList>
            <person name="Van Velzen R."/>
            <person name="Holmer R."/>
            <person name="Bu F."/>
            <person name="Rutten L."/>
            <person name="Van Zeijl A."/>
            <person name="Liu W."/>
            <person name="Santuari L."/>
            <person name="Cao Q."/>
            <person name="Sharma T."/>
            <person name="Shen D."/>
            <person name="Roswanjaya Y."/>
            <person name="Wardhani T."/>
            <person name="Kalhor M.S."/>
            <person name="Jansen J."/>
            <person name="Van den Hoogen J."/>
            <person name="Gungor B."/>
            <person name="Hartog M."/>
            <person name="Hontelez J."/>
            <person name="Verver J."/>
            <person name="Yang W.-C."/>
            <person name="Schijlen E."/>
            <person name="Repin R."/>
            <person name="Schilthuizen M."/>
            <person name="Schranz E."/>
            <person name="Heidstra R."/>
            <person name="Miyata K."/>
            <person name="Fedorova E."/>
            <person name="Kohlen W."/>
            <person name="Bisseling T."/>
            <person name="Smit S."/>
            <person name="Geurts R."/>
        </authorList>
    </citation>
    <scope>NUCLEOTIDE SEQUENCE [LARGE SCALE GENOMIC DNA]</scope>
    <source>
        <strain evidence="7">cv. RG33-2</strain>
    </source>
</reference>
<dbReference type="GO" id="GO:0098662">
    <property type="term" value="P:inorganic cation transmembrane transport"/>
    <property type="evidence" value="ECO:0007669"/>
    <property type="project" value="TreeGrafter"/>
</dbReference>
<evidence type="ECO:0000313" key="6">
    <source>
        <dbReference type="EMBL" id="PON81974.1"/>
    </source>
</evidence>
<proteinExistence type="predicted"/>
<comment type="caution">
    <text evidence="6">The sequence shown here is derived from an EMBL/GenBank/DDBJ whole genome shotgun (WGS) entry which is preliminary data.</text>
</comment>
<protein>
    <recommendedName>
        <fullName evidence="5">Cation/H(+) antiporter C-terminal domain-containing protein</fullName>
    </recommendedName>
</protein>